<dbReference type="AlphaFoldDB" id="A0A915JK48"/>
<evidence type="ECO:0000256" key="1">
    <source>
        <dbReference type="SAM" id="MobiDB-lite"/>
    </source>
</evidence>
<keyword evidence="2" id="KW-1185">Reference proteome</keyword>
<dbReference type="WBParaSite" id="nRc.2.0.1.t26564-RA">
    <property type="protein sequence ID" value="nRc.2.0.1.t26564-RA"/>
    <property type="gene ID" value="nRc.2.0.1.g26564"/>
</dbReference>
<evidence type="ECO:0000313" key="2">
    <source>
        <dbReference type="Proteomes" id="UP000887565"/>
    </source>
</evidence>
<proteinExistence type="predicted"/>
<feature type="region of interest" description="Disordered" evidence="1">
    <location>
        <begin position="1"/>
        <end position="42"/>
    </location>
</feature>
<evidence type="ECO:0000313" key="3">
    <source>
        <dbReference type="WBParaSite" id="nRc.2.0.1.t26564-RA"/>
    </source>
</evidence>
<reference evidence="3" key="1">
    <citation type="submission" date="2022-11" db="UniProtKB">
        <authorList>
            <consortium name="WormBaseParasite"/>
        </authorList>
    </citation>
    <scope>IDENTIFICATION</scope>
</reference>
<dbReference type="Proteomes" id="UP000887565">
    <property type="component" value="Unplaced"/>
</dbReference>
<sequence>MGANLRRTPNIMDGGGGGIGETKWETKKERTKRPKTVTLPMNGGDFDFTPEALYNLVYEPYTKTKMPRYNWDAFRKWFNKFVDDGPGRVSCEFQQLTQKLQDHGQTCNAWAQNRP</sequence>
<protein>
    <submittedName>
        <fullName evidence="3">Retrotransposon gag domain-containing protein</fullName>
    </submittedName>
</protein>
<accession>A0A915JK48</accession>
<organism evidence="2 3">
    <name type="scientific">Romanomermis culicivorax</name>
    <name type="common">Nematode worm</name>
    <dbReference type="NCBI Taxonomy" id="13658"/>
    <lineage>
        <taxon>Eukaryota</taxon>
        <taxon>Metazoa</taxon>
        <taxon>Ecdysozoa</taxon>
        <taxon>Nematoda</taxon>
        <taxon>Enoplea</taxon>
        <taxon>Dorylaimia</taxon>
        <taxon>Mermithida</taxon>
        <taxon>Mermithoidea</taxon>
        <taxon>Mermithidae</taxon>
        <taxon>Romanomermis</taxon>
    </lineage>
</organism>
<name>A0A915JK48_ROMCU</name>